<dbReference type="PANTHER" id="PTHR24067">
    <property type="entry name" value="UBIQUITIN-CONJUGATING ENZYME E2"/>
    <property type="match status" value="1"/>
</dbReference>
<dbReference type="PROSITE" id="PS50127">
    <property type="entry name" value="UBC_2"/>
    <property type="match status" value="1"/>
</dbReference>
<organism evidence="3 4">
    <name type="scientific">Gryllus longicercus</name>
    <dbReference type="NCBI Taxonomy" id="2509291"/>
    <lineage>
        <taxon>Eukaryota</taxon>
        <taxon>Metazoa</taxon>
        <taxon>Ecdysozoa</taxon>
        <taxon>Arthropoda</taxon>
        <taxon>Hexapoda</taxon>
        <taxon>Insecta</taxon>
        <taxon>Pterygota</taxon>
        <taxon>Neoptera</taxon>
        <taxon>Polyneoptera</taxon>
        <taxon>Orthoptera</taxon>
        <taxon>Ensifera</taxon>
        <taxon>Gryllidea</taxon>
        <taxon>Grylloidea</taxon>
        <taxon>Gryllidae</taxon>
        <taxon>Gryllinae</taxon>
        <taxon>Gryllus</taxon>
    </lineage>
</organism>
<evidence type="ECO:0000313" key="2">
    <source>
        <dbReference type="EMBL" id="KAK7790422.1"/>
    </source>
</evidence>
<evidence type="ECO:0000313" key="3">
    <source>
        <dbReference type="EMBL" id="KAK7790423.1"/>
    </source>
</evidence>
<accession>A0AAN9V603</accession>
<reference evidence="3 4" key="1">
    <citation type="submission" date="2024-03" db="EMBL/GenBank/DDBJ databases">
        <title>The genome assembly and annotation of the cricket Gryllus longicercus Weissman &amp; Gray.</title>
        <authorList>
            <person name="Szrajer S."/>
            <person name="Gray D."/>
            <person name="Ylla G."/>
        </authorList>
    </citation>
    <scope>NUCLEOTIDE SEQUENCE [LARGE SCALE GENOMIC DNA]</scope>
    <source>
        <strain evidence="3">DAG 2021-001</strain>
        <tissue evidence="3">Whole body minus gut</tissue>
    </source>
</reference>
<dbReference type="SUPFAM" id="SSF54495">
    <property type="entry name" value="UBC-like"/>
    <property type="match status" value="1"/>
</dbReference>
<dbReference type="EMBL" id="JAZDUA010000627">
    <property type="protein sequence ID" value="KAK7790422.1"/>
    <property type="molecule type" value="Genomic_DNA"/>
</dbReference>
<proteinExistence type="predicted"/>
<dbReference type="SMART" id="SM00212">
    <property type="entry name" value="UBCc"/>
    <property type="match status" value="1"/>
</dbReference>
<comment type="caution">
    <text evidence="3">The sequence shown here is derived from an EMBL/GenBank/DDBJ whole genome shotgun (WGS) entry which is preliminary data.</text>
</comment>
<keyword evidence="4" id="KW-1185">Reference proteome</keyword>
<evidence type="ECO:0000313" key="4">
    <source>
        <dbReference type="Proteomes" id="UP001378592"/>
    </source>
</evidence>
<dbReference type="Pfam" id="PF00179">
    <property type="entry name" value="UQ_con"/>
    <property type="match status" value="1"/>
</dbReference>
<dbReference type="InterPro" id="IPR050113">
    <property type="entry name" value="Ub_conjugating_enzyme"/>
</dbReference>
<name>A0AAN9V603_9ORTH</name>
<dbReference type="InterPro" id="IPR000608">
    <property type="entry name" value="UBC"/>
</dbReference>
<evidence type="ECO:0000259" key="1">
    <source>
        <dbReference type="PROSITE" id="PS50127"/>
    </source>
</evidence>
<dbReference type="AlphaFoldDB" id="A0AAN9V603"/>
<gene>
    <name evidence="2" type="ORF">R5R35_010480</name>
    <name evidence="3" type="ORF">R5R35_010481</name>
</gene>
<protein>
    <recommendedName>
        <fullName evidence="1">UBC core domain-containing protein</fullName>
    </recommendedName>
</protein>
<dbReference type="Gene3D" id="3.10.110.10">
    <property type="entry name" value="Ubiquitin Conjugating Enzyme"/>
    <property type="match status" value="1"/>
</dbReference>
<dbReference type="Proteomes" id="UP001378592">
    <property type="component" value="Unassembled WGS sequence"/>
</dbReference>
<dbReference type="InterPro" id="IPR016135">
    <property type="entry name" value="UBQ-conjugating_enzyme/RWD"/>
</dbReference>
<dbReference type="EMBL" id="JAZDUA010000627">
    <property type="protein sequence ID" value="KAK7790423.1"/>
    <property type="molecule type" value="Genomic_DNA"/>
</dbReference>
<sequence length="193" mass="22500">MDHPAIKRLIIDFDRIKQDFISGVCAAPKTSNFLVWKGVIFGPPDTPYEDGTFKIRLRFTKEYPMKPPKVRFVSKMFHPNINDTGDIFIDILDNKWSPMYDVASLLMAIQSTLNEPNTDFAVNSEAARLFVKNRREYDRRVSETVQWSWYYTRDMGCIENLSDDLLHSDEDELEGIIAYSLKYKSSMYDITND</sequence>
<feature type="domain" description="UBC core" evidence="1">
    <location>
        <begin position="4"/>
        <end position="150"/>
    </location>
</feature>